<dbReference type="GO" id="GO:0005524">
    <property type="term" value="F:ATP binding"/>
    <property type="evidence" value="ECO:0007669"/>
    <property type="project" value="UniProtKB-KW"/>
</dbReference>
<evidence type="ECO:0000256" key="5">
    <source>
        <dbReference type="ARBA" id="ARBA00022840"/>
    </source>
</evidence>
<dbReference type="InterPro" id="IPR051437">
    <property type="entry name" value="TTLL_monoglycylase"/>
</dbReference>
<name>A0A3Q3MQV3_9TELE</name>
<keyword evidence="4" id="KW-0547">Nucleotide-binding</keyword>
<dbReference type="Pfam" id="PF03133">
    <property type="entry name" value="TTL"/>
    <property type="match status" value="1"/>
</dbReference>
<dbReference type="GO" id="GO:0070736">
    <property type="term" value="F:protein-glycine ligase activity, initiating"/>
    <property type="evidence" value="ECO:0007669"/>
    <property type="project" value="TreeGrafter"/>
</dbReference>
<comment type="catalytic activity">
    <reaction evidence="8">
        <text>L-glutamyl-[protein] + glycine + ATP = glycyl-L-glutamyl-[protein] + ADP + phosphate + H(+)</text>
        <dbReference type="Rhea" id="RHEA:67180"/>
        <dbReference type="Rhea" id="RHEA-COMP:10208"/>
        <dbReference type="Rhea" id="RHEA-COMP:17207"/>
        <dbReference type="ChEBI" id="CHEBI:15378"/>
        <dbReference type="ChEBI" id="CHEBI:29973"/>
        <dbReference type="ChEBI" id="CHEBI:30616"/>
        <dbReference type="ChEBI" id="CHEBI:43474"/>
        <dbReference type="ChEBI" id="CHEBI:57305"/>
        <dbReference type="ChEBI" id="CHEBI:167890"/>
        <dbReference type="ChEBI" id="CHEBI:456216"/>
    </reaction>
    <physiologicalReaction direction="left-to-right" evidence="8">
        <dbReference type="Rhea" id="RHEA:67181"/>
    </physiologicalReaction>
</comment>
<dbReference type="GO" id="GO:0003341">
    <property type="term" value="P:cilium movement"/>
    <property type="evidence" value="ECO:0007669"/>
    <property type="project" value="TreeGrafter"/>
</dbReference>
<dbReference type="STRING" id="205130.ENSMAMP00000030023"/>
<dbReference type="Ensembl" id="ENSMAMT00000030807.2">
    <property type="protein sequence ID" value="ENSMAMP00000030023.2"/>
    <property type="gene ID" value="ENSMAMG00000020253.2"/>
</dbReference>
<protein>
    <submittedName>
        <fullName evidence="10">Tubulin monoglycylase TTLL3-like</fullName>
    </submittedName>
</protein>
<evidence type="ECO:0000256" key="4">
    <source>
        <dbReference type="ARBA" id="ARBA00022741"/>
    </source>
</evidence>
<dbReference type="GO" id="GO:0015630">
    <property type="term" value="C:microtubule cytoskeleton"/>
    <property type="evidence" value="ECO:0007669"/>
    <property type="project" value="TreeGrafter"/>
</dbReference>
<evidence type="ECO:0000256" key="1">
    <source>
        <dbReference type="ARBA" id="ARBA00004611"/>
    </source>
</evidence>
<reference evidence="10" key="2">
    <citation type="submission" date="2025-09" db="UniProtKB">
        <authorList>
            <consortium name="Ensembl"/>
        </authorList>
    </citation>
    <scope>IDENTIFICATION</scope>
</reference>
<evidence type="ECO:0000256" key="8">
    <source>
        <dbReference type="ARBA" id="ARBA00048944"/>
    </source>
</evidence>
<evidence type="ECO:0000313" key="11">
    <source>
        <dbReference type="Proteomes" id="UP000261640"/>
    </source>
</evidence>
<organism evidence="10 11">
    <name type="scientific">Mastacembelus armatus</name>
    <name type="common">zig-zag eel</name>
    <dbReference type="NCBI Taxonomy" id="205130"/>
    <lineage>
        <taxon>Eukaryota</taxon>
        <taxon>Metazoa</taxon>
        <taxon>Chordata</taxon>
        <taxon>Craniata</taxon>
        <taxon>Vertebrata</taxon>
        <taxon>Euteleostomi</taxon>
        <taxon>Actinopterygii</taxon>
        <taxon>Neopterygii</taxon>
        <taxon>Teleostei</taxon>
        <taxon>Neoteleostei</taxon>
        <taxon>Acanthomorphata</taxon>
        <taxon>Anabantaria</taxon>
        <taxon>Synbranchiformes</taxon>
        <taxon>Mastacembelidae</taxon>
        <taxon>Mastacembelus</taxon>
    </lineage>
</organism>
<keyword evidence="5" id="KW-0067">ATP-binding</keyword>
<accession>A0A3Q3MQV3</accession>
<reference evidence="10" key="1">
    <citation type="submission" date="2025-08" db="UniProtKB">
        <authorList>
            <consortium name="Ensembl"/>
        </authorList>
    </citation>
    <scope>IDENTIFICATION</scope>
</reference>
<dbReference type="AlphaFoldDB" id="A0A3Q3MQV3"/>
<dbReference type="InterPro" id="IPR004344">
    <property type="entry name" value="TTL/TTLL_fam"/>
</dbReference>
<feature type="compositionally biased region" description="Polar residues" evidence="9">
    <location>
        <begin position="81"/>
        <end position="96"/>
    </location>
</feature>
<dbReference type="SUPFAM" id="SSF56059">
    <property type="entry name" value="Glutathione synthetase ATP-binding domain-like"/>
    <property type="match status" value="1"/>
</dbReference>
<evidence type="ECO:0000256" key="6">
    <source>
        <dbReference type="ARBA" id="ARBA00022846"/>
    </source>
</evidence>
<dbReference type="GeneTree" id="ENSGT00940000154857"/>
<evidence type="ECO:0000256" key="7">
    <source>
        <dbReference type="ARBA" id="ARBA00023212"/>
    </source>
</evidence>
<dbReference type="PANTHER" id="PTHR45870">
    <property type="entry name" value="TUBULIN MONOGLYCYLASE TTLL3"/>
    <property type="match status" value="1"/>
</dbReference>
<keyword evidence="7" id="KW-0206">Cytoskeleton</keyword>
<evidence type="ECO:0000256" key="3">
    <source>
        <dbReference type="ARBA" id="ARBA00022598"/>
    </source>
</evidence>
<proteinExistence type="predicted"/>
<keyword evidence="11" id="KW-1185">Reference proteome</keyword>
<dbReference type="FunFam" id="3.30.470.20:FF:000032">
    <property type="entry name" value="tubulin monoglycylase TTLL3 isoform X2"/>
    <property type="match status" value="1"/>
</dbReference>
<feature type="compositionally biased region" description="Acidic residues" evidence="9">
    <location>
        <begin position="97"/>
        <end position="106"/>
    </location>
</feature>
<evidence type="ECO:0000256" key="2">
    <source>
        <dbReference type="ARBA" id="ARBA00022490"/>
    </source>
</evidence>
<keyword evidence="3" id="KW-0436">Ligase</keyword>
<dbReference type="GO" id="GO:0005930">
    <property type="term" value="C:axoneme"/>
    <property type="evidence" value="ECO:0007669"/>
    <property type="project" value="TreeGrafter"/>
</dbReference>
<evidence type="ECO:0000256" key="9">
    <source>
        <dbReference type="SAM" id="MobiDB-lite"/>
    </source>
</evidence>
<dbReference type="PANTHER" id="PTHR45870:SF2">
    <property type="entry name" value="TUBULIN MONOGLYCYLASE TTLL3"/>
    <property type="match status" value="1"/>
</dbReference>
<keyword evidence="6" id="KW-0969">Cilium</keyword>
<dbReference type="InParanoid" id="A0A3Q3MQV3"/>
<keyword evidence="2" id="KW-0963">Cytoplasm</keyword>
<keyword evidence="6" id="KW-0966">Cell projection</keyword>
<evidence type="ECO:0000313" key="10">
    <source>
        <dbReference type="Ensembl" id="ENSMAMP00000030023.2"/>
    </source>
</evidence>
<sequence>MYCTCVFLTAPSEGKGQRNFVNLPVLHPERLKTAKVLVEKAVKMHKVFSVQGPYPVIREALRARGWVEQRMHRSNHCAHQCHNNDSRATSHCSFSDNSDDVEEEQDPDGLYDLMSRLVRKEIVYFYWTNRRDAINTNNLQKEQITNHFAKAGSFTTKVGLCVNLRNLHWFDSADPDTFFPRCYRLGAQDEKHAFIEDYRRTACTSLLKYIVEKEHGVQGERRSHNIASIDAIILFSSSSDQRKQSKSKPMVLSQMIDCALKVCQEFLESLEHRDIDISLDTAQTLTKEEWAKFIDSYYLVVHGGAELENSDHFVKCCKTMLQRMRQVSPQLDIDGMHNIWIIKPGAKSRGRGIKCAKHLDHILRLVNSDTTLMKESKWVVQKYLERPFLVHGTKFDVRQWFLVTDWNPLTVWFYKKCYLRFSTQPYSLDTLDSSVHLCNNSIQKHLRPSQQRHRGIPADNMWSDDQFRTFLSNQGQEDQWETVVVPGMKKAIIHALQTTQDLMESRKNTFELYGADFMLGRDLRPWLIEINVSPTMAPSTHVTARLCAAVQEDTLRVVLDRRIDRTANSGDFELIYRQAAVEVPQYVGVNLLVEGFKIKQPCPLPPLRSSGLSAPKHRGLVKEKDPAVEKGKPLPKVLLKNATTQLKTMRCSAPLPHHLPPEPTVTLHIETLTFHLPSDYKQVHSLSH</sequence>
<dbReference type="PROSITE" id="PS51221">
    <property type="entry name" value="TTL"/>
    <property type="match status" value="1"/>
</dbReference>
<dbReference type="Gene3D" id="3.30.470.20">
    <property type="entry name" value="ATP-grasp fold, B domain"/>
    <property type="match status" value="1"/>
</dbReference>
<feature type="region of interest" description="Disordered" evidence="9">
    <location>
        <begin position="78"/>
        <end position="106"/>
    </location>
</feature>
<keyword evidence="6" id="KW-0282">Flagellum</keyword>
<comment type="subcellular location">
    <subcellularLocation>
        <location evidence="1">Cytoplasm</location>
        <location evidence="1">Cytoskeleton</location>
        <location evidence="1">Flagellum axoneme</location>
    </subcellularLocation>
</comment>
<dbReference type="GO" id="GO:0060271">
    <property type="term" value="P:cilium assembly"/>
    <property type="evidence" value="ECO:0007669"/>
    <property type="project" value="TreeGrafter"/>
</dbReference>
<dbReference type="Proteomes" id="UP000261640">
    <property type="component" value="Unplaced"/>
</dbReference>